<dbReference type="SUPFAM" id="SSF52540">
    <property type="entry name" value="P-loop containing nucleoside triphosphate hydrolases"/>
    <property type="match status" value="1"/>
</dbReference>
<keyword evidence="3" id="KW-0547">Nucleotide-binding</keyword>
<name>A0AAV8VNQ8_9CUCU</name>
<comment type="subcellular location">
    <subcellularLocation>
        <location evidence="1">Nucleus</location>
    </subcellularLocation>
</comment>
<organism evidence="11 12">
    <name type="scientific">Exocentrus adspersus</name>
    <dbReference type="NCBI Taxonomy" id="1586481"/>
    <lineage>
        <taxon>Eukaryota</taxon>
        <taxon>Metazoa</taxon>
        <taxon>Ecdysozoa</taxon>
        <taxon>Arthropoda</taxon>
        <taxon>Hexapoda</taxon>
        <taxon>Insecta</taxon>
        <taxon>Pterygota</taxon>
        <taxon>Neoptera</taxon>
        <taxon>Endopterygota</taxon>
        <taxon>Coleoptera</taxon>
        <taxon>Polyphaga</taxon>
        <taxon>Cucujiformia</taxon>
        <taxon>Chrysomeloidea</taxon>
        <taxon>Cerambycidae</taxon>
        <taxon>Lamiinae</taxon>
        <taxon>Acanthocinini</taxon>
        <taxon>Exocentrus</taxon>
    </lineage>
</organism>
<dbReference type="InterPro" id="IPR003593">
    <property type="entry name" value="AAA+_ATPase"/>
</dbReference>
<dbReference type="Proteomes" id="UP001159042">
    <property type="component" value="Unassembled WGS sequence"/>
</dbReference>
<dbReference type="InterPro" id="IPR047854">
    <property type="entry name" value="RFC_lid"/>
</dbReference>
<evidence type="ECO:0000313" key="11">
    <source>
        <dbReference type="EMBL" id="KAJ8915948.1"/>
    </source>
</evidence>
<accession>A0AAV8VNQ8</accession>
<comment type="caution">
    <text evidence="11">The sequence shown here is derived from an EMBL/GenBank/DDBJ whole genome shotgun (WGS) entry which is preliminary data.</text>
</comment>
<dbReference type="PANTHER" id="PTHR46765">
    <property type="entry name" value="P-LOOP CONTAINING NUCLEOSIDE TRIPHOSPHATE HYDROLASES SUPERFAMILY PROTEIN"/>
    <property type="match status" value="1"/>
</dbReference>
<evidence type="ECO:0000256" key="3">
    <source>
        <dbReference type="ARBA" id="ARBA00022741"/>
    </source>
</evidence>
<dbReference type="CDD" id="cd00009">
    <property type="entry name" value="AAA"/>
    <property type="match status" value="1"/>
</dbReference>
<feature type="region of interest" description="Disordered" evidence="9">
    <location>
        <begin position="802"/>
        <end position="828"/>
    </location>
</feature>
<evidence type="ECO:0000256" key="7">
    <source>
        <dbReference type="ARBA" id="ARBA00023306"/>
    </source>
</evidence>
<reference evidence="11 12" key="1">
    <citation type="journal article" date="2023" name="Insect Mol. Biol.">
        <title>Genome sequencing provides insights into the evolution of gene families encoding plant cell wall-degrading enzymes in longhorned beetles.</title>
        <authorList>
            <person name="Shin N.R."/>
            <person name="Okamura Y."/>
            <person name="Kirsch R."/>
            <person name="Pauchet Y."/>
        </authorList>
    </citation>
    <scope>NUCLEOTIDE SEQUENCE [LARGE SCALE GENOMIC DNA]</scope>
    <source>
        <strain evidence="11">EAD_L_NR</strain>
    </source>
</reference>
<keyword evidence="4" id="KW-0067">ATP-binding</keyword>
<feature type="non-terminal residue" evidence="11">
    <location>
        <position position="845"/>
    </location>
</feature>
<evidence type="ECO:0000256" key="5">
    <source>
        <dbReference type="ARBA" id="ARBA00023125"/>
    </source>
</evidence>
<evidence type="ECO:0000256" key="8">
    <source>
        <dbReference type="ARBA" id="ARBA00043975"/>
    </source>
</evidence>
<keyword evidence="12" id="KW-1185">Reference proteome</keyword>
<dbReference type="PANTHER" id="PTHR46765:SF1">
    <property type="entry name" value="P-LOOP CONTAINING NUCLEOSIDE TRIPHOSPHATE HYDROLASES SUPERFAMILY PROTEIN"/>
    <property type="match status" value="1"/>
</dbReference>
<evidence type="ECO:0000256" key="6">
    <source>
        <dbReference type="ARBA" id="ARBA00023242"/>
    </source>
</evidence>
<keyword evidence="7" id="KW-0131">Cell cycle</keyword>
<dbReference type="GO" id="GO:0003677">
    <property type="term" value="F:DNA binding"/>
    <property type="evidence" value="ECO:0007669"/>
    <property type="project" value="UniProtKB-KW"/>
</dbReference>
<dbReference type="GO" id="GO:0005524">
    <property type="term" value="F:ATP binding"/>
    <property type="evidence" value="ECO:0007669"/>
    <property type="project" value="UniProtKB-KW"/>
</dbReference>
<evidence type="ECO:0000256" key="4">
    <source>
        <dbReference type="ARBA" id="ARBA00022840"/>
    </source>
</evidence>
<dbReference type="SMART" id="SM00382">
    <property type="entry name" value="AAA"/>
    <property type="match status" value="1"/>
</dbReference>
<feature type="compositionally biased region" description="Polar residues" evidence="9">
    <location>
        <begin position="803"/>
        <end position="814"/>
    </location>
</feature>
<dbReference type="GO" id="GO:0016887">
    <property type="term" value="F:ATP hydrolysis activity"/>
    <property type="evidence" value="ECO:0007669"/>
    <property type="project" value="InterPro"/>
</dbReference>
<dbReference type="FunFam" id="3.40.50.300:FF:001083">
    <property type="entry name" value="Chromosome transmission fidelity factor 18"/>
    <property type="match status" value="1"/>
</dbReference>
<keyword evidence="5" id="KW-0238">DNA-binding</keyword>
<gene>
    <name evidence="11" type="ORF">NQ315_016624</name>
</gene>
<dbReference type="AlphaFoldDB" id="A0AAV8VNQ8"/>
<dbReference type="Pfam" id="PF00004">
    <property type="entry name" value="AAA"/>
    <property type="match status" value="1"/>
</dbReference>
<keyword evidence="2" id="KW-0235">DNA replication</keyword>
<dbReference type="CDD" id="cd18140">
    <property type="entry name" value="HLD_clamp_RFC"/>
    <property type="match status" value="1"/>
</dbReference>
<dbReference type="InterPro" id="IPR003959">
    <property type="entry name" value="ATPase_AAA_core"/>
</dbReference>
<evidence type="ECO:0000256" key="1">
    <source>
        <dbReference type="ARBA" id="ARBA00004123"/>
    </source>
</evidence>
<feature type="domain" description="AAA+ ATPase" evidence="10">
    <location>
        <begin position="332"/>
        <end position="469"/>
    </location>
</feature>
<dbReference type="Gene3D" id="1.10.8.60">
    <property type="match status" value="1"/>
</dbReference>
<dbReference type="GO" id="GO:0006260">
    <property type="term" value="P:DNA replication"/>
    <property type="evidence" value="ECO:0007669"/>
    <property type="project" value="UniProtKB-KW"/>
</dbReference>
<evidence type="ECO:0000256" key="9">
    <source>
        <dbReference type="SAM" id="MobiDB-lite"/>
    </source>
</evidence>
<comment type="similarity">
    <text evidence="8">Belongs to the activator 1 small subunits family. CTF18 subfamily.</text>
</comment>
<dbReference type="GO" id="GO:0005634">
    <property type="term" value="C:nucleus"/>
    <property type="evidence" value="ECO:0007669"/>
    <property type="project" value="UniProtKB-SubCell"/>
</dbReference>
<evidence type="ECO:0000259" key="10">
    <source>
        <dbReference type="SMART" id="SM00382"/>
    </source>
</evidence>
<dbReference type="Gene3D" id="3.40.50.300">
    <property type="entry name" value="P-loop containing nucleotide triphosphate hydrolases"/>
    <property type="match status" value="1"/>
</dbReference>
<dbReference type="EMBL" id="JANEYG010000047">
    <property type="protein sequence ID" value="KAJ8915948.1"/>
    <property type="molecule type" value="Genomic_DNA"/>
</dbReference>
<evidence type="ECO:0000256" key="2">
    <source>
        <dbReference type="ARBA" id="ARBA00022705"/>
    </source>
</evidence>
<proteinExistence type="inferred from homology"/>
<keyword evidence="6" id="KW-0539">Nucleus</keyword>
<sequence length="845" mass="96961">MDDFPDPEEEFELMYGDELELLNEQDEGLPFRKSINMNSASPSAPSTSALNQTTAIVDSIQFVENNLSSPGLTVYNETAITSQTTTELQSNKKRTIEELFGDIDDIGDDDILTCYELPYAKKSKSNNHEDENLAIIERIVQLRKLSKDKNSLMSVKNNYAVCNVDRDKRNLSYRVPKYPFITVTRGDNERIYVRFHSEEFETEDTERIARECSFRGVMGDGFRDVWQEAQNLINAQINLANASQVDSDLSIVQQVDGNEKLWVDLYKPRKYLELLSDESTNRIMLRWMKLWDKVVFNRKPKIKPMKSEESSKNKFLKRQELNTNLDEHGRPEHKVALLCGPPGLGKTTLAHMVARHAGYNVVEINASDDRNLEAFKTCLENATQMRSVIDRERRPNCLIFDEIDGAPQASIDYLVKFISGTVSSKAKKGKSEKTIILKRPIICICNDVYVPALRPLRQIAFVVNFPPISSARLAERLMEIARKQNVKTDVGAMLALAEKSNKDIRSCLSVLHFFKAQNKPVTLSEIHKNSIGQKDVQKGLFSVWQSIFKVENSKVPNTTDTNSHKENLKSRMQRILQTVSSFGDYERVAQGVFENYVLLKLKDSSFGGICESLDWFVFSDVLHRQVYEQQNYSLTSYLQYAFVIWHFVFGTTYSQKLNYPSAGYEAKLKESRQKALVSEVLRGVQVSVRPYCQRISLILDILPFLIRIIVPPFRPVNLHLYTKEERESMLKVVHIMIDYNLNYIQQRAPDGTYSYNLEPNVQDIAIFDNSERFKRRALSYSNMQLIAREIELEKMRRFETARTSEISKQNTVNPGSKVAQKNKASTELPNHLQTLKAKTVKTVKP</sequence>
<dbReference type="InterPro" id="IPR053016">
    <property type="entry name" value="CTF18-RFC_complex"/>
</dbReference>
<evidence type="ECO:0000313" key="12">
    <source>
        <dbReference type="Proteomes" id="UP001159042"/>
    </source>
</evidence>
<protein>
    <recommendedName>
        <fullName evidence="10">AAA+ ATPase domain-containing protein</fullName>
    </recommendedName>
</protein>
<dbReference type="InterPro" id="IPR027417">
    <property type="entry name" value="P-loop_NTPase"/>
</dbReference>